<dbReference type="AlphaFoldDB" id="E4TDQ7"/>
<sequence length="587" mass="62359">MKTTTKLSVFAFLGLSFVAYYGQDYSGKVGINTDKPNATLEIKGKSDNTNNTLEGLVIPNVSINKTLQMGGNTSIKESTLIYVNDLSDYTTTPADAKVIDITEKGYYFWNGTKWVKTAGKEGQEWVYNPTNKRIELKRSGTPPFNNKVYYDENGVAYNGGHSEDDDVIFAITATDPVKGVITKYIPTPYKGTARGKVSMYDTLDNLPLNTFKHPITGASIYLKNQRSNFLSISSSDQYQPGVGVVGGRNQIDILEGNNNSYSSVLGSTFLANAIGGGTVSILDGIQSYGNVGNGQSAGTLRGGFLQASFDTSGNVDNLYGSQGTAFLKPAATGNVTNAVGGYFFSNIGSKGLNTNVYGTIGQVSVGKDSGNTTFVGERLVAGCFTVYNSGRTQYKTQSGVYAGSTVADPTVATAPINNYGVFVENISGGSNGNYAIYTNAGSSSLGDKLSLRNDKWAANQEAILEFQNGSSKKIIDSNNIETRIATSQIIDQMNGSGDGGSNLIFKTQSPTPGTNPNLTLPTEKMRIQANGNMGIGITTPSEKLEIAGAIKIGTTTSTCTSANYGAIKFESDNFYGCKSTGWVLLNN</sequence>
<dbReference type="GeneID" id="93718871"/>
<dbReference type="HOGENOM" id="CLU_464497_0_0_10"/>
<protein>
    <submittedName>
        <fullName evidence="2">Uncharacterized protein</fullName>
    </submittedName>
</protein>
<accession>E4TDQ7</accession>
<gene>
    <name evidence="2" type="ORF">RA0C_2057</name>
</gene>
<proteinExistence type="predicted"/>
<dbReference type="PATRIC" id="fig|693978.17.peg.2039"/>
<evidence type="ECO:0000313" key="3">
    <source>
        <dbReference type="Proteomes" id="UP000010093"/>
    </source>
</evidence>
<dbReference type="RefSeq" id="WP_004917457.1">
    <property type="nucleotide sequence ID" value="NC_014738.1"/>
</dbReference>
<keyword evidence="1" id="KW-0732">Signal</keyword>
<dbReference type="KEGG" id="ran:Riean_1761"/>
<dbReference type="KEGG" id="rai:RA0C_2057"/>
<name>E4TDQ7_RIEAD</name>
<feature type="signal peptide" evidence="1">
    <location>
        <begin position="1"/>
        <end position="21"/>
    </location>
</feature>
<reference evidence="2 3" key="1">
    <citation type="journal article" date="2012" name="J. Bacteriol.">
        <title>Complete genome sequence of Riemerella anatipestifer reference strain.</title>
        <authorList>
            <person name="Wang X."/>
            <person name="Zhu D."/>
            <person name="Wang M."/>
            <person name="Cheng A."/>
            <person name="Jia R."/>
            <person name="Zhou Y."/>
            <person name="Chen Z."/>
            <person name="Luo Q."/>
            <person name="Liu F."/>
            <person name="Wang Y."/>
            <person name="Chen X.Y."/>
        </authorList>
    </citation>
    <scope>NUCLEOTIDE SEQUENCE [LARGE SCALE GENOMIC DNA]</scope>
    <source>
        <strain evidence="3">DSM 15868</strain>
    </source>
</reference>
<dbReference type="Proteomes" id="UP000010093">
    <property type="component" value="Chromosome"/>
</dbReference>
<feature type="chain" id="PRO_5003187062" evidence="1">
    <location>
        <begin position="22"/>
        <end position="587"/>
    </location>
</feature>
<evidence type="ECO:0000256" key="1">
    <source>
        <dbReference type="SAM" id="SignalP"/>
    </source>
</evidence>
<evidence type="ECO:0000313" key="2">
    <source>
        <dbReference type="EMBL" id="AFD56927.1"/>
    </source>
</evidence>
<organism evidence="2 3">
    <name type="scientific">Riemerella anatipestifer (strain ATCC 11845 / DSM 15868 / JCM 9532 / NCTC 11014)</name>
    <dbReference type="NCBI Taxonomy" id="693978"/>
    <lineage>
        <taxon>Bacteria</taxon>
        <taxon>Pseudomonadati</taxon>
        <taxon>Bacteroidota</taxon>
        <taxon>Flavobacteriia</taxon>
        <taxon>Flavobacteriales</taxon>
        <taxon>Weeksellaceae</taxon>
        <taxon>Riemerella</taxon>
    </lineage>
</organism>
<dbReference type="EMBL" id="CP003388">
    <property type="protein sequence ID" value="AFD56927.1"/>
    <property type="molecule type" value="Genomic_DNA"/>
</dbReference>